<feature type="compositionally biased region" description="Basic and acidic residues" evidence="12">
    <location>
        <begin position="643"/>
        <end position="655"/>
    </location>
</feature>
<dbReference type="PANTHER" id="PTHR33946:SF4">
    <property type="entry name" value="COAGULATION FACTOR XI"/>
    <property type="match status" value="1"/>
</dbReference>
<dbReference type="Gene3D" id="3.30.70.330">
    <property type="match status" value="1"/>
</dbReference>
<evidence type="ECO:0000256" key="6">
    <source>
        <dbReference type="ARBA" id="ARBA00022884"/>
    </source>
</evidence>
<sequence length="752" mass="83555">MAGRRMLTRGFTHAGLVASATLASMLHTSSTYADAWQMKPIVSWQARIDSDTPVWDEKHGVFVSGLHSRERNGGNLTFEVKYMATLDSVTTSSVEGALMYLQKELIDIGENPRSNNCTRKNGAKYIVFMEVTVVQPNAALAEYQTAPYVYPEFCPYVAMEQGQCVYVDQGVSTPTMVPNPPECKQYNGIDGQPNLGPCVGAEAKPTDNIAPYADTVWFSYPNSCVMNKWGDLKTKECRTKYPGGLCPFGTEPDGVKCSFSYKILGYLAIDDLVGITKIIKGSAQNGTTPASSSSGSGAASNSSGNGNATRRLDADQATVRAADGSSASFGDIDLSHYFNYKEFCMDGNVEFHSFDQDKSLGLKNVTSIPFWQDPSNPAANVNRTRKMIDAYNAIANREKNHMEPLPTNLDALTKKNPPCYYNSKACYNAKFGCRRHSYGQVCSVCSRQESNCVLRDPGYTFPSLNKASRTVSEDKLRSGDASPLARRSSVASHAFHQRKRGDGSDNMAELYAQIAEEEEKMTRNSQRNYWDRKTYSSYEEQQRAVAQSSTLYVGNLSFYTSEVQIYELFSRAGNVRRVIMGLDRFKKTPCGFCFVEYNTHEEAIACSNFVSETKLDNRVIRCEMDGGFKEGRQFGRGLSGGQVRDDRRSADDYDPGRGGYGKSDVADTQHFRRSGGPRKRSRGDSMADEPARKHSERRSSPPRDTMDTENGGEREEENPRFRNRDNDDDNDAAQDDEPMQDNADEPKAPEDE</sequence>
<evidence type="ECO:0000256" key="5">
    <source>
        <dbReference type="ARBA" id="ARBA00022816"/>
    </source>
</evidence>
<dbReference type="GO" id="GO:0006397">
    <property type="term" value="P:mRNA processing"/>
    <property type="evidence" value="ECO:0007669"/>
    <property type="project" value="UniProtKB-KW"/>
</dbReference>
<dbReference type="EMBL" id="DAKRPA010000171">
    <property type="protein sequence ID" value="DAZ96330.1"/>
    <property type="molecule type" value="Genomic_DNA"/>
</dbReference>
<evidence type="ECO:0000256" key="12">
    <source>
        <dbReference type="SAM" id="MobiDB-lite"/>
    </source>
</evidence>
<keyword evidence="3" id="KW-0813">Transport</keyword>
<feature type="compositionally biased region" description="Basic residues" evidence="12">
    <location>
        <begin position="671"/>
        <end position="681"/>
    </location>
</feature>
<feature type="compositionally biased region" description="Low complexity" evidence="12">
    <location>
        <begin position="290"/>
        <end position="308"/>
    </location>
</feature>
<reference evidence="14" key="1">
    <citation type="submission" date="2022-11" db="EMBL/GenBank/DDBJ databases">
        <authorList>
            <person name="Morgan W.R."/>
            <person name="Tartar A."/>
        </authorList>
    </citation>
    <scope>NUCLEOTIDE SEQUENCE</scope>
    <source>
        <strain evidence="14">ARSEF 373</strain>
    </source>
</reference>
<feature type="domain" description="RRM" evidence="13">
    <location>
        <begin position="549"/>
        <end position="627"/>
    </location>
</feature>
<feature type="region of interest" description="Disordered" evidence="12">
    <location>
        <begin position="631"/>
        <end position="752"/>
    </location>
</feature>
<evidence type="ECO:0000256" key="3">
    <source>
        <dbReference type="ARBA" id="ARBA00022448"/>
    </source>
</evidence>
<evidence type="ECO:0000256" key="9">
    <source>
        <dbReference type="ARBA" id="ARBA00032288"/>
    </source>
</evidence>
<keyword evidence="15" id="KW-1185">Reference proteome</keyword>
<dbReference type="SMART" id="SM00360">
    <property type="entry name" value="RRM"/>
    <property type="match status" value="1"/>
</dbReference>
<gene>
    <name evidence="14" type="ORF">N0F65_008454</name>
</gene>
<dbReference type="InterPro" id="IPR012677">
    <property type="entry name" value="Nucleotide-bd_a/b_plait_sf"/>
</dbReference>
<evidence type="ECO:0000256" key="4">
    <source>
        <dbReference type="ARBA" id="ARBA00022664"/>
    </source>
</evidence>
<dbReference type="PROSITE" id="PS50102">
    <property type="entry name" value="RRM"/>
    <property type="match status" value="1"/>
</dbReference>
<evidence type="ECO:0000256" key="11">
    <source>
        <dbReference type="PROSITE-ProRule" id="PRU00176"/>
    </source>
</evidence>
<reference evidence="14" key="2">
    <citation type="journal article" date="2023" name="Microbiol Resour">
        <title>Decontamination and Annotation of the Draft Genome Sequence of the Oomycete Lagenidium giganteum ARSEF 373.</title>
        <authorList>
            <person name="Morgan W.R."/>
            <person name="Tartar A."/>
        </authorList>
    </citation>
    <scope>NUCLEOTIDE SEQUENCE</scope>
    <source>
        <strain evidence="14">ARSEF 373</strain>
    </source>
</reference>
<feature type="region of interest" description="Disordered" evidence="12">
    <location>
        <begin position="283"/>
        <end position="309"/>
    </location>
</feature>
<evidence type="ECO:0000256" key="8">
    <source>
        <dbReference type="ARBA" id="ARBA00023242"/>
    </source>
</evidence>
<dbReference type="GO" id="GO:0008380">
    <property type="term" value="P:RNA splicing"/>
    <property type="evidence" value="ECO:0007669"/>
    <property type="project" value="UniProtKB-KW"/>
</dbReference>
<dbReference type="InterPro" id="IPR034148">
    <property type="entry name" value="NCBP2_RRM"/>
</dbReference>
<dbReference type="AlphaFoldDB" id="A0AAV2YQH5"/>
<feature type="compositionally biased region" description="Acidic residues" evidence="12">
    <location>
        <begin position="726"/>
        <end position="743"/>
    </location>
</feature>
<feature type="compositionally biased region" description="Basic and acidic residues" evidence="12">
    <location>
        <begin position="682"/>
        <end position="725"/>
    </location>
</feature>
<keyword evidence="8" id="KW-0539">Nucleus</keyword>
<dbReference type="PANTHER" id="PTHR33946">
    <property type="match status" value="1"/>
</dbReference>
<evidence type="ECO:0000256" key="10">
    <source>
        <dbReference type="ARBA" id="ARBA00032996"/>
    </source>
</evidence>
<name>A0AAV2YQH5_9STRA</name>
<dbReference type="FunFam" id="3.30.70.330:FF:000538">
    <property type="entry name" value="Nuclear cap-binding protein subunit 2"/>
    <property type="match status" value="1"/>
</dbReference>
<comment type="caution">
    <text evidence="14">The sequence shown here is derived from an EMBL/GenBank/DDBJ whole genome shotgun (WGS) entry which is preliminary data.</text>
</comment>
<evidence type="ECO:0000256" key="2">
    <source>
        <dbReference type="ARBA" id="ARBA00019878"/>
    </source>
</evidence>
<dbReference type="InterPro" id="IPR035979">
    <property type="entry name" value="RBD_domain_sf"/>
</dbReference>
<dbReference type="GO" id="GO:0005634">
    <property type="term" value="C:nucleus"/>
    <property type="evidence" value="ECO:0007669"/>
    <property type="project" value="UniProtKB-SubCell"/>
</dbReference>
<keyword evidence="5" id="KW-0509">mRNA transport</keyword>
<dbReference type="SUPFAM" id="SSF54928">
    <property type="entry name" value="RNA-binding domain, RBD"/>
    <property type="match status" value="1"/>
</dbReference>
<comment type="subcellular location">
    <subcellularLocation>
        <location evidence="1">Nucleus</location>
    </subcellularLocation>
</comment>
<dbReference type="Pfam" id="PF00076">
    <property type="entry name" value="RRM_1"/>
    <property type="match status" value="1"/>
</dbReference>
<feature type="region of interest" description="Disordered" evidence="12">
    <location>
        <begin position="470"/>
        <end position="506"/>
    </location>
</feature>
<evidence type="ECO:0000313" key="15">
    <source>
        <dbReference type="Proteomes" id="UP001146120"/>
    </source>
</evidence>
<dbReference type="CDD" id="cd12240">
    <property type="entry name" value="RRM_NCBP2"/>
    <property type="match status" value="1"/>
</dbReference>
<proteinExistence type="predicted"/>
<dbReference type="Proteomes" id="UP001146120">
    <property type="component" value="Unassembled WGS sequence"/>
</dbReference>
<protein>
    <recommendedName>
        <fullName evidence="2">Nuclear cap-binding protein subunit 2</fullName>
    </recommendedName>
    <alternativeName>
        <fullName evidence="10">20 kDa nuclear cap-binding protein</fullName>
    </alternativeName>
    <alternativeName>
        <fullName evidence="9">NCBP 20 kDa subunit</fullName>
    </alternativeName>
</protein>
<organism evidence="14 15">
    <name type="scientific">Lagenidium giganteum</name>
    <dbReference type="NCBI Taxonomy" id="4803"/>
    <lineage>
        <taxon>Eukaryota</taxon>
        <taxon>Sar</taxon>
        <taxon>Stramenopiles</taxon>
        <taxon>Oomycota</taxon>
        <taxon>Peronosporomycetes</taxon>
        <taxon>Pythiales</taxon>
        <taxon>Pythiaceae</taxon>
    </lineage>
</organism>
<evidence type="ECO:0000313" key="14">
    <source>
        <dbReference type="EMBL" id="DAZ96330.1"/>
    </source>
</evidence>
<accession>A0AAV2YQH5</accession>
<dbReference type="InterPro" id="IPR000504">
    <property type="entry name" value="RRM_dom"/>
</dbReference>
<evidence type="ECO:0000256" key="7">
    <source>
        <dbReference type="ARBA" id="ARBA00023187"/>
    </source>
</evidence>
<dbReference type="GO" id="GO:0003723">
    <property type="term" value="F:RNA binding"/>
    <property type="evidence" value="ECO:0007669"/>
    <property type="project" value="UniProtKB-UniRule"/>
</dbReference>
<dbReference type="GO" id="GO:0051028">
    <property type="term" value="P:mRNA transport"/>
    <property type="evidence" value="ECO:0007669"/>
    <property type="project" value="UniProtKB-KW"/>
</dbReference>
<evidence type="ECO:0000259" key="13">
    <source>
        <dbReference type="PROSITE" id="PS50102"/>
    </source>
</evidence>
<keyword evidence="6 11" id="KW-0694">RNA-binding</keyword>
<dbReference type="GO" id="GO:0006401">
    <property type="term" value="P:RNA catabolic process"/>
    <property type="evidence" value="ECO:0007669"/>
    <property type="project" value="UniProtKB-ARBA"/>
</dbReference>
<evidence type="ECO:0000256" key="1">
    <source>
        <dbReference type="ARBA" id="ARBA00004123"/>
    </source>
</evidence>
<keyword evidence="7" id="KW-0508">mRNA splicing</keyword>
<keyword evidence="4" id="KW-0507">mRNA processing</keyword>